<feature type="region of interest" description="Disordered" evidence="1">
    <location>
        <begin position="670"/>
        <end position="696"/>
    </location>
</feature>
<protein>
    <submittedName>
        <fullName evidence="2">Copia protein</fullName>
    </submittedName>
</protein>
<dbReference type="EMBL" id="LSRX01000038">
    <property type="protein sequence ID" value="OLQ12779.1"/>
    <property type="molecule type" value="Genomic_DNA"/>
</dbReference>
<reference evidence="2 3" key="1">
    <citation type="submission" date="2016-02" db="EMBL/GenBank/DDBJ databases">
        <title>Genome analysis of coral dinoflagellate symbionts highlights evolutionary adaptations to a symbiotic lifestyle.</title>
        <authorList>
            <person name="Aranda M."/>
            <person name="Li Y."/>
            <person name="Liew Y.J."/>
            <person name="Baumgarten S."/>
            <person name="Simakov O."/>
            <person name="Wilson M."/>
            <person name="Piel J."/>
            <person name="Ashoor H."/>
            <person name="Bougouffa S."/>
            <person name="Bajic V.B."/>
            <person name="Ryu T."/>
            <person name="Ravasi T."/>
            <person name="Bayer T."/>
            <person name="Micklem G."/>
            <person name="Kim H."/>
            <person name="Bhak J."/>
            <person name="Lajeunesse T.C."/>
            <person name="Voolstra C.R."/>
        </authorList>
    </citation>
    <scope>NUCLEOTIDE SEQUENCE [LARGE SCALE GENOMIC DNA]</scope>
    <source>
        <strain evidence="2 3">CCMP2467</strain>
    </source>
</reference>
<comment type="caution">
    <text evidence="2">The sequence shown here is derived from an EMBL/GenBank/DDBJ whole genome shotgun (WGS) entry which is preliminary data.</text>
</comment>
<accession>A0A1Q9EZG3</accession>
<evidence type="ECO:0000313" key="3">
    <source>
        <dbReference type="Proteomes" id="UP000186817"/>
    </source>
</evidence>
<organism evidence="2 3">
    <name type="scientific">Symbiodinium microadriaticum</name>
    <name type="common">Dinoflagellate</name>
    <name type="synonym">Zooxanthella microadriatica</name>
    <dbReference type="NCBI Taxonomy" id="2951"/>
    <lineage>
        <taxon>Eukaryota</taxon>
        <taxon>Sar</taxon>
        <taxon>Alveolata</taxon>
        <taxon>Dinophyceae</taxon>
        <taxon>Suessiales</taxon>
        <taxon>Symbiodiniaceae</taxon>
        <taxon>Symbiodinium</taxon>
    </lineage>
</organism>
<keyword evidence="3" id="KW-1185">Reference proteome</keyword>
<evidence type="ECO:0000256" key="1">
    <source>
        <dbReference type="SAM" id="MobiDB-lite"/>
    </source>
</evidence>
<dbReference type="OrthoDB" id="421047at2759"/>
<proteinExistence type="predicted"/>
<evidence type="ECO:0000313" key="2">
    <source>
        <dbReference type="EMBL" id="OLQ12779.1"/>
    </source>
</evidence>
<name>A0A1Q9EZG3_SYMMI</name>
<gene>
    <name evidence="2" type="primary">GIP</name>
    <name evidence="2" type="ORF">AK812_SmicGene3251</name>
</gene>
<dbReference type="Proteomes" id="UP000186817">
    <property type="component" value="Unassembled WGS sequence"/>
</dbReference>
<sequence length="2057" mass="226858">MSRYLRQRGVTSDSTIKVILEDFSMRETNDLSLRDLLEDFSMGVTSDSSIKVIFEDFSMGRMNDLSLRDLREDFSMGATSDLTLKDLFENFSVRVMRDLNVKVIFKNLNFPRACRSLAVDVVTHLLGLQGLGERQVFEIEREDGRNAFASYGRNGSSRDGGEINYEISSCSTIPSFYTMYQPGGEIEKAYILQYLATPPKAQTAVEMVATLRQWERMLLRADNLSIAKPDPSLLVRGLHALLGDVWAKDRDVTFRTQLVKSRLGVDVSPTWESALQLRQHLRAEAENMVHALPTTITKPANGDGQSVADNFNDHVYYKCAKCKFVHSFEGVSKKNRYYTCGAEGPQSRGGCPELAQEQAAKLVNEIEDKKLEELKEGVSLLKSKLEHLVHEEKLPWTTYVERYLESGLTKDLWKALQGSFMKILSEHMLDPLCQGIRLGEGWNHLKDLPFPRRLRKRMLDSTRWVNHLPVHRDEEQPRAEEYGPDAVVVNVPGNANGKGTGFIRGGKASENYNKNWFFWTTPMGSSDGGSCHLLKEFVKVTAMRESELNLAEFGVPGRKPLIATTNYHLDGLRPRSASEEGTVDQSVLGWPVALKLKLARAVREGSFEDQHVALGGSMKAMTPEKWKAAKMKYLLVAKFTIPESYVTGEFEPTGSDPLDEDVGSKDLFDEEDKASAGGDDGLVAGASGEDRDPGEAVVEHEPLDAEGEPEEVDTGAGVGSIPLDVKAPKATYLLFAEPLLNDQGPTIASAIQSIVLYLQYAASGALIRLEFEVIMRLGVLGWRFLDTTQIMNLMKMIHLVDESVVERLFELLPDQRISRKTDDCGHAGSPPQAWASGVYRHGDVLGVRNSTKDYQLATKVVNSFIQGKFGEQACWSTFSMHRNLNAKKHRDSHDVRDKVSYLIPISDFKDGGLWVQLKADEEVEKEDIVILDGERGCVKTFQSKEGNKQVIPIEPRRWHATRPWSGNRLVLAVYNVRGLERINGFDKEIVERLGFQLPRDSTTVEAPKMCKLLGNEGGETQELQQMEVELEPVETIMYIRMTQEEWNTTSARYGADRYISGMAARWRYINPSDDDLNTVTLAAIVGDLERDWVQHPRMFLVDDEGEELHVGRMIAMTTARAPSFDPDGMSTNWRVKACKIYNDVLGIEEMIVLWVHRRAAVHPVEPDGLRADGGNPPVPEMNFRGGIPRLAMMCVQEANDLMKFVEVGEDEISEEEDVRMMKASPENIYTPNIENIVSKVSPESPLKVTHTVDPREVLPVVDAWIPAMEAELAALDKMAAIKRYKGPEAQRMRRDPNVVIVPSKLVFTVKPGLEPGKIRRKVRCVACGNFSGESADELGDVYSAGATIDLVICLAEMNAHPGWIAATDDIKTAFLRAPIPELPNGRKYAMEAPKAMIRAGLAEPGELWLATAAVYGFQRSPKWWSEHRNATTAKARWLFPKSGEMRIVPCVTDENRHKLVEVDPSGNESIVGYILSYVDDTLAVGPPEYVHSFFDWLEATWETSGREVVSKDSTVRFLGLELSLMESGNLKIAQPGYIDELLRKGKVTGFSKVPFMKEWATDEIPENVDTSPALIKEAQQRCGEILWTTQRTRPDAAYAAMMIARLTTRWPERAIQIAKKILCYYNATKDAAFIVKPEQQARLVLYTDASHSPAGTKSISGSLVIWKGVAICWRSANPSLTALSSAEAELIALSEGAQLLRSVKTTLEDMGIRPEMSELRVDATAAIAVASSGELVNSDEYQLMHQPGLDQLADGLTKQLASERAWKLMEAWSFFKGNSSEMKKVTINEASSDEAAAASIAQATTASTIQESTVAATHVHEGVLGRCIRALIGLGSVAGVLGAESGGTQVYTGVDSDYELWIAVILVMITTVLCWEWSKKTAGGVKSAIKLKMLFSSTGKQKLTKSEGKVMSPSATATQELLRGDAEANHGSVGGLVNGVTAAALQDGTSDSGIQAGTVSPLNSGGVVATQEQVTGPMNEAIHAVVPGQGQTLPTTSVALEDGSVHSVSASVQQGSSSLTVVRWITRLNEYLAAQGQTVFGSAKVSSTKLSTGDFAS</sequence>
<dbReference type="CDD" id="cd09272">
    <property type="entry name" value="RNase_HI_RT_Ty1"/>
    <property type="match status" value="1"/>
</dbReference>